<evidence type="ECO:0000313" key="3">
    <source>
        <dbReference type="EMBL" id="KAF7680768.1"/>
    </source>
</evidence>
<dbReference type="InterPro" id="IPR011333">
    <property type="entry name" value="SKP1/BTB/POZ_sf"/>
</dbReference>
<comment type="caution">
    <text evidence="3">The sequence shown here is derived from an EMBL/GenBank/DDBJ whole genome shotgun (WGS) entry which is preliminary data.</text>
</comment>
<dbReference type="PANTHER" id="PTHR47843">
    <property type="entry name" value="BTB DOMAIN-CONTAINING PROTEIN-RELATED"/>
    <property type="match status" value="1"/>
</dbReference>
<dbReference type="InterPro" id="IPR000210">
    <property type="entry name" value="BTB/POZ_dom"/>
</dbReference>
<evidence type="ECO:0000259" key="2">
    <source>
        <dbReference type="PROSITE" id="PS50097"/>
    </source>
</evidence>
<reference evidence="3" key="1">
    <citation type="submission" date="2020-01" db="EMBL/GenBank/DDBJ databases">
        <authorList>
            <person name="Feng Z.H.Z."/>
        </authorList>
    </citation>
    <scope>NUCLEOTIDE SEQUENCE</scope>
    <source>
        <strain evidence="3">CBS107.38</strain>
    </source>
</reference>
<feature type="domain" description="BTB" evidence="2">
    <location>
        <begin position="31"/>
        <end position="102"/>
    </location>
</feature>
<dbReference type="PROSITE" id="PS50097">
    <property type="entry name" value="BTB"/>
    <property type="match status" value="1"/>
</dbReference>
<organism evidence="3 4">
    <name type="scientific">Alternaria burnsii</name>
    <dbReference type="NCBI Taxonomy" id="1187904"/>
    <lineage>
        <taxon>Eukaryota</taxon>
        <taxon>Fungi</taxon>
        <taxon>Dikarya</taxon>
        <taxon>Ascomycota</taxon>
        <taxon>Pezizomycotina</taxon>
        <taxon>Dothideomycetes</taxon>
        <taxon>Pleosporomycetidae</taxon>
        <taxon>Pleosporales</taxon>
        <taxon>Pleosporineae</taxon>
        <taxon>Pleosporaceae</taxon>
        <taxon>Alternaria</taxon>
        <taxon>Alternaria sect. Alternaria</taxon>
    </lineage>
</organism>
<dbReference type="Gene3D" id="3.30.710.10">
    <property type="entry name" value="Potassium Channel Kv1.1, Chain A"/>
    <property type="match status" value="1"/>
</dbReference>
<gene>
    <name evidence="3" type="ORF">GT037_002419</name>
</gene>
<reference evidence="3" key="2">
    <citation type="submission" date="2020-08" db="EMBL/GenBank/DDBJ databases">
        <title>Draft Genome Sequence of Cumin Blight Pathogen Alternaria burnsii.</title>
        <authorList>
            <person name="Feng Z."/>
        </authorList>
    </citation>
    <scope>NUCLEOTIDE SEQUENCE</scope>
    <source>
        <strain evidence="3">CBS107.38</strain>
    </source>
</reference>
<name>A0A8H7BC84_9PLEO</name>
<proteinExistence type="predicted"/>
<dbReference type="Proteomes" id="UP000596902">
    <property type="component" value="Unassembled WGS sequence"/>
</dbReference>
<dbReference type="EMBL" id="JAAABM010000002">
    <property type="protein sequence ID" value="KAF7680768.1"/>
    <property type="molecule type" value="Genomic_DNA"/>
</dbReference>
<evidence type="ECO:0000313" key="4">
    <source>
        <dbReference type="Proteomes" id="UP000596902"/>
    </source>
</evidence>
<evidence type="ECO:0000256" key="1">
    <source>
        <dbReference type="SAM" id="MobiDB-lite"/>
    </source>
</evidence>
<dbReference type="GeneID" id="62200644"/>
<dbReference type="RefSeq" id="XP_038790758.1">
    <property type="nucleotide sequence ID" value="XM_038927466.1"/>
</dbReference>
<dbReference type="AlphaFoldDB" id="A0A8H7BC84"/>
<protein>
    <recommendedName>
        <fullName evidence="2">BTB domain-containing protein</fullName>
    </recommendedName>
</protein>
<dbReference type="PANTHER" id="PTHR47843:SF2">
    <property type="entry name" value="BTB DOMAIN-CONTAINING PROTEIN"/>
    <property type="match status" value="1"/>
</dbReference>
<dbReference type="Pfam" id="PF00651">
    <property type="entry name" value="BTB"/>
    <property type="match status" value="1"/>
</dbReference>
<dbReference type="SMART" id="SM00225">
    <property type="entry name" value="BTB"/>
    <property type="match status" value="1"/>
</dbReference>
<keyword evidence="4" id="KW-1185">Reference proteome</keyword>
<feature type="region of interest" description="Disordered" evidence="1">
    <location>
        <begin position="1"/>
        <end position="20"/>
    </location>
</feature>
<dbReference type="SUPFAM" id="SSF54695">
    <property type="entry name" value="POZ domain"/>
    <property type="match status" value="1"/>
</dbReference>
<sequence length="232" mass="25792">MVSSEPIKPPVTMASPSNSADTSLFNNPTLSDVKIRQIYKGKVTEYFAHKAVLCAHSKWFLKAFTGKFKEASEQTIEVLDDDPKKFELMLKFIYTMDLPPPSSSSSCHIEALVEHNIMVPIGVYILADKYEITPLLHHTCYQVGVSMRIHGKSLKDDHIAAIVAAYYDSCSRAQSTMGITIAQGIDKHVGSWISHSQMHPDTTFDSMVKKYGFFAADLVLALKSAGRLDFGR</sequence>
<accession>A0A8H7BC84</accession>